<proteinExistence type="predicted"/>
<name>A0A8D8W5R9_9HEMI</name>
<sequence>MMKLGHWTSSLDFFDEIIAKTERILQFENPFSIVNVEAMCCNGVSSIYYFYSDRPGSLLFSLNPTFSLFLGKQFSSYNPPNIHDSSPVSCKTIMSPTSVIVYNML</sequence>
<reference evidence="1" key="1">
    <citation type="submission" date="2021-05" db="EMBL/GenBank/DDBJ databases">
        <authorList>
            <person name="Alioto T."/>
            <person name="Alioto T."/>
            <person name="Gomez Garrido J."/>
        </authorList>
    </citation>
    <scope>NUCLEOTIDE SEQUENCE</scope>
</reference>
<dbReference type="EMBL" id="HBUF01138662">
    <property type="protein sequence ID" value="CAG6645814.1"/>
    <property type="molecule type" value="Transcribed_RNA"/>
</dbReference>
<dbReference type="AlphaFoldDB" id="A0A8D8W5R9"/>
<organism evidence="1">
    <name type="scientific">Cacopsylla melanoneura</name>
    <dbReference type="NCBI Taxonomy" id="428564"/>
    <lineage>
        <taxon>Eukaryota</taxon>
        <taxon>Metazoa</taxon>
        <taxon>Ecdysozoa</taxon>
        <taxon>Arthropoda</taxon>
        <taxon>Hexapoda</taxon>
        <taxon>Insecta</taxon>
        <taxon>Pterygota</taxon>
        <taxon>Neoptera</taxon>
        <taxon>Paraneoptera</taxon>
        <taxon>Hemiptera</taxon>
        <taxon>Sternorrhyncha</taxon>
        <taxon>Psylloidea</taxon>
        <taxon>Psyllidae</taxon>
        <taxon>Psyllinae</taxon>
        <taxon>Cacopsylla</taxon>
    </lineage>
</organism>
<evidence type="ECO:0000313" key="1">
    <source>
        <dbReference type="EMBL" id="CAG6645814.1"/>
    </source>
</evidence>
<accession>A0A8D8W5R9</accession>
<protein>
    <submittedName>
        <fullName evidence="1">Uncharacterized protein</fullName>
    </submittedName>
</protein>